<dbReference type="PROSITE" id="PS51257">
    <property type="entry name" value="PROKAR_LIPOPROTEIN"/>
    <property type="match status" value="1"/>
</dbReference>
<organism evidence="2 3">
    <name type="scientific">Pseudofulvibacter geojedonensis</name>
    <dbReference type="NCBI Taxonomy" id="1123758"/>
    <lineage>
        <taxon>Bacteria</taxon>
        <taxon>Pseudomonadati</taxon>
        <taxon>Bacteroidota</taxon>
        <taxon>Flavobacteriia</taxon>
        <taxon>Flavobacteriales</taxon>
        <taxon>Flavobacteriaceae</taxon>
        <taxon>Pseudofulvibacter</taxon>
    </lineage>
</organism>
<dbReference type="RefSeq" id="WP_377716657.1">
    <property type="nucleotide sequence ID" value="NZ_JBHTJM010000010.1"/>
</dbReference>
<comment type="caution">
    <text evidence="2">The sequence shown here is derived from an EMBL/GenBank/DDBJ whole genome shotgun (WGS) entry which is preliminary data.</text>
</comment>
<gene>
    <name evidence="2" type="ORF">ACFQ1O_13210</name>
</gene>
<dbReference type="GO" id="GO:0016787">
    <property type="term" value="F:hydrolase activity"/>
    <property type="evidence" value="ECO:0007669"/>
    <property type="project" value="UniProtKB-KW"/>
</dbReference>
<evidence type="ECO:0000313" key="3">
    <source>
        <dbReference type="Proteomes" id="UP001596997"/>
    </source>
</evidence>
<dbReference type="Proteomes" id="UP001596997">
    <property type="component" value="Unassembled WGS sequence"/>
</dbReference>
<dbReference type="InterPro" id="IPR052920">
    <property type="entry name" value="DNA-binding_regulatory"/>
</dbReference>
<dbReference type="InterPro" id="IPR022742">
    <property type="entry name" value="Hydrolase_4"/>
</dbReference>
<evidence type="ECO:0000259" key="1">
    <source>
        <dbReference type="Pfam" id="PF12146"/>
    </source>
</evidence>
<dbReference type="Gene3D" id="3.40.50.1820">
    <property type="entry name" value="alpha/beta hydrolase"/>
    <property type="match status" value="1"/>
</dbReference>
<dbReference type="PANTHER" id="PTHR43358:SF4">
    <property type="entry name" value="ALPHA_BETA HYDROLASE FOLD-1 DOMAIN-CONTAINING PROTEIN"/>
    <property type="match status" value="1"/>
</dbReference>
<evidence type="ECO:0000313" key="2">
    <source>
        <dbReference type="EMBL" id="MFD0964969.1"/>
    </source>
</evidence>
<keyword evidence="2" id="KW-0378">Hydrolase</keyword>
<protein>
    <submittedName>
        <fullName evidence="2">Alpha/beta hydrolase</fullName>
    </submittedName>
</protein>
<accession>A0ABW3I6G4</accession>
<proteinExistence type="predicted"/>
<keyword evidence="3" id="KW-1185">Reference proteome</keyword>
<feature type="domain" description="Serine aminopeptidase S33" evidence="1">
    <location>
        <begin position="74"/>
        <end position="183"/>
    </location>
</feature>
<dbReference type="SUPFAM" id="SSF53474">
    <property type="entry name" value="alpha/beta-Hydrolases"/>
    <property type="match status" value="1"/>
</dbReference>
<dbReference type="EMBL" id="JBHTJM010000010">
    <property type="protein sequence ID" value="MFD0964969.1"/>
    <property type="molecule type" value="Genomic_DNA"/>
</dbReference>
<name>A0ABW3I6G4_9FLAO</name>
<sequence>MKKRYKYSLTLLVLFVLGTWYGCHHIFPYAIIKPYKAINNIQAQDFNLKTSELNVITKDSLSLKGLFIQTPLPEKGIIILVHGIGSCKEHQFPLAEKLSNQGYSSYVFDGRAHGKSEGEYCTFGFYEKQDISSIVTLLKNNNPNTPIGIWGHSLGGAIAIQSLAIDKRIEFGIIESTFTDVNQVVFDYKKRILKGIGIRWLSNYILENAAKIAQFSPEKTKPINDVRNISQPILFTHGDADDRISIQYGKDLFNNCSSKTKNFITVPEAGHNTLHYIGGKKYFHKVFSFLQKNTTKEH</sequence>
<reference evidence="3" key="1">
    <citation type="journal article" date="2019" name="Int. J. Syst. Evol. Microbiol.">
        <title>The Global Catalogue of Microorganisms (GCM) 10K type strain sequencing project: providing services to taxonomists for standard genome sequencing and annotation.</title>
        <authorList>
            <consortium name="The Broad Institute Genomics Platform"/>
            <consortium name="The Broad Institute Genome Sequencing Center for Infectious Disease"/>
            <person name="Wu L."/>
            <person name="Ma J."/>
        </authorList>
    </citation>
    <scope>NUCLEOTIDE SEQUENCE [LARGE SCALE GENOMIC DNA]</scope>
    <source>
        <strain evidence="3">CCUG 62114</strain>
    </source>
</reference>
<dbReference type="InterPro" id="IPR029058">
    <property type="entry name" value="AB_hydrolase_fold"/>
</dbReference>
<dbReference type="Pfam" id="PF12146">
    <property type="entry name" value="Hydrolase_4"/>
    <property type="match status" value="1"/>
</dbReference>
<dbReference type="PANTHER" id="PTHR43358">
    <property type="entry name" value="ALPHA/BETA-HYDROLASE"/>
    <property type="match status" value="1"/>
</dbReference>